<keyword evidence="5" id="KW-1185">Reference proteome</keyword>
<gene>
    <name evidence="4" type="ORF">SELMODRAFT_405492</name>
</gene>
<keyword evidence="1" id="KW-0805">Transcription regulation</keyword>
<evidence type="ECO:0008006" key="6">
    <source>
        <dbReference type="Google" id="ProtNLM"/>
    </source>
</evidence>
<feature type="region of interest" description="Disordered" evidence="3">
    <location>
        <begin position="136"/>
        <end position="174"/>
    </location>
</feature>
<organism evidence="5">
    <name type="scientific">Selaginella moellendorffii</name>
    <name type="common">Spikemoss</name>
    <dbReference type="NCBI Taxonomy" id="88036"/>
    <lineage>
        <taxon>Eukaryota</taxon>
        <taxon>Viridiplantae</taxon>
        <taxon>Streptophyta</taxon>
        <taxon>Embryophyta</taxon>
        <taxon>Tracheophyta</taxon>
        <taxon>Lycopodiopsida</taxon>
        <taxon>Selaginellales</taxon>
        <taxon>Selaginellaceae</taxon>
        <taxon>Selaginella</taxon>
    </lineage>
</organism>
<dbReference type="KEGG" id="smo:SELMODRAFT_405492"/>
<keyword evidence="2" id="KW-0804">Transcription</keyword>
<name>D8QYR5_SELML</name>
<feature type="region of interest" description="Disordered" evidence="3">
    <location>
        <begin position="69"/>
        <end position="108"/>
    </location>
</feature>
<evidence type="ECO:0000313" key="4">
    <source>
        <dbReference type="EMBL" id="EFJ34663.1"/>
    </source>
</evidence>
<dbReference type="EMBL" id="GL377569">
    <property type="protein sequence ID" value="EFJ34663.1"/>
    <property type="molecule type" value="Genomic_DNA"/>
</dbReference>
<dbReference type="Gene3D" id="4.10.280.10">
    <property type="entry name" value="Helix-loop-helix DNA-binding domain"/>
    <property type="match status" value="1"/>
</dbReference>
<dbReference type="SUPFAM" id="SSF47459">
    <property type="entry name" value="HLH, helix-loop-helix DNA-binding domain"/>
    <property type="match status" value="1"/>
</dbReference>
<evidence type="ECO:0000256" key="3">
    <source>
        <dbReference type="SAM" id="MobiDB-lite"/>
    </source>
</evidence>
<dbReference type="InParanoid" id="D8QYR5"/>
<dbReference type="AlphaFoldDB" id="D8QYR5"/>
<feature type="region of interest" description="Disordered" evidence="3">
    <location>
        <begin position="216"/>
        <end position="254"/>
    </location>
</feature>
<evidence type="ECO:0000256" key="2">
    <source>
        <dbReference type="ARBA" id="ARBA00023163"/>
    </source>
</evidence>
<proteinExistence type="predicted"/>
<dbReference type="HOGENOM" id="CLU_651158_0_0_1"/>
<dbReference type="GO" id="GO:0046983">
    <property type="term" value="F:protein dimerization activity"/>
    <property type="evidence" value="ECO:0007669"/>
    <property type="project" value="InterPro"/>
</dbReference>
<sequence>MARDPAYDLARGFTSPCDWAASFAKNESQALAGFGVARKFQSSRLQQQPLPLRSIFTDSTVPTLARLANSPATRDDGANEICARNGAPSSANPQDPIDELDLGQRPEATSESGWTAYLDISVDWNAYNSLSRHLIRPGSIDDGGSMEDEWREDSSMESDASSGPEQPELLRKEGLRRNALRGKRKSAAVRETNPCCVVREGENDLDDTCQSNLSCESVSDDPRPARRRCKRSRVGDDHQPALSRPPQVVDEHSDENEVEVEAGEAEISSPPSVNIHEKAVDSRLELLQHLIPHSSRQLDEEQVLEVAIDYVKSLEEEIKMFGASKDGLSSEQSASAGDSAMTSQTCQAASALQDKGICMFPLSMFAGARSMDTTHNTQILFDLKLNLYLVSTVKKRKELLALYLWLPAIHPGSHACISINNIPNKVGMMKQYLLEGREAGGAGQGRGAMKGI</sequence>
<protein>
    <recommendedName>
        <fullName evidence="6">BHLH domain-containing protein</fullName>
    </recommendedName>
</protein>
<accession>D8QYR5</accession>
<dbReference type="InterPro" id="IPR036638">
    <property type="entry name" value="HLH_DNA-bd_sf"/>
</dbReference>
<dbReference type="Gramene" id="EFJ34663">
    <property type="protein sequence ID" value="EFJ34663"/>
    <property type="gene ID" value="SELMODRAFT_405492"/>
</dbReference>
<dbReference type="OMA" id="TTHNTQI"/>
<evidence type="ECO:0000256" key="1">
    <source>
        <dbReference type="ARBA" id="ARBA00023015"/>
    </source>
</evidence>
<evidence type="ECO:0000313" key="5">
    <source>
        <dbReference type="Proteomes" id="UP000001514"/>
    </source>
</evidence>
<dbReference type="Proteomes" id="UP000001514">
    <property type="component" value="Unassembled WGS sequence"/>
</dbReference>
<reference evidence="4 5" key="1">
    <citation type="journal article" date="2011" name="Science">
        <title>The Selaginella genome identifies genetic changes associated with the evolution of vascular plants.</title>
        <authorList>
            <person name="Banks J.A."/>
            <person name="Nishiyama T."/>
            <person name="Hasebe M."/>
            <person name="Bowman J.L."/>
            <person name="Gribskov M."/>
            <person name="dePamphilis C."/>
            <person name="Albert V.A."/>
            <person name="Aono N."/>
            <person name="Aoyama T."/>
            <person name="Ambrose B.A."/>
            <person name="Ashton N.W."/>
            <person name="Axtell M.J."/>
            <person name="Barker E."/>
            <person name="Barker M.S."/>
            <person name="Bennetzen J.L."/>
            <person name="Bonawitz N.D."/>
            <person name="Chapple C."/>
            <person name="Cheng C."/>
            <person name="Correa L.G."/>
            <person name="Dacre M."/>
            <person name="DeBarry J."/>
            <person name="Dreyer I."/>
            <person name="Elias M."/>
            <person name="Engstrom E.M."/>
            <person name="Estelle M."/>
            <person name="Feng L."/>
            <person name="Finet C."/>
            <person name="Floyd S.K."/>
            <person name="Frommer W.B."/>
            <person name="Fujita T."/>
            <person name="Gramzow L."/>
            <person name="Gutensohn M."/>
            <person name="Harholt J."/>
            <person name="Hattori M."/>
            <person name="Heyl A."/>
            <person name="Hirai T."/>
            <person name="Hiwatashi Y."/>
            <person name="Ishikawa M."/>
            <person name="Iwata M."/>
            <person name="Karol K.G."/>
            <person name="Koehler B."/>
            <person name="Kolukisaoglu U."/>
            <person name="Kubo M."/>
            <person name="Kurata T."/>
            <person name="Lalonde S."/>
            <person name="Li K."/>
            <person name="Li Y."/>
            <person name="Litt A."/>
            <person name="Lyons E."/>
            <person name="Manning G."/>
            <person name="Maruyama T."/>
            <person name="Michael T.P."/>
            <person name="Mikami K."/>
            <person name="Miyazaki S."/>
            <person name="Morinaga S."/>
            <person name="Murata T."/>
            <person name="Mueller-Roeber B."/>
            <person name="Nelson D.R."/>
            <person name="Obara M."/>
            <person name="Oguri Y."/>
            <person name="Olmstead R.G."/>
            <person name="Onodera N."/>
            <person name="Petersen B.L."/>
            <person name="Pils B."/>
            <person name="Prigge M."/>
            <person name="Rensing S.A."/>
            <person name="Riano-Pachon D.M."/>
            <person name="Roberts A.W."/>
            <person name="Sato Y."/>
            <person name="Scheller H.V."/>
            <person name="Schulz B."/>
            <person name="Schulz C."/>
            <person name="Shakirov E.V."/>
            <person name="Shibagaki N."/>
            <person name="Shinohara N."/>
            <person name="Shippen D.E."/>
            <person name="Soerensen I."/>
            <person name="Sotooka R."/>
            <person name="Sugimoto N."/>
            <person name="Sugita M."/>
            <person name="Sumikawa N."/>
            <person name="Tanurdzic M."/>
            <person name="Theissen G."/>
            <person name="Ulvskov P."/>
            <person name="Wakazuki S."/>
            <person name="Weng J.K."/>
            <person name="Willats W.W."/>
            <person name="Wipf D."/>
            <person name="Wolf P.G."/>
            <person name="Yang L."/>
            <person name="Zimmer A.D."/>
            <person name="Zhu Q."/>
            <person name="Mitros T."/>
            <person name="Hellsten U."/>
            <person name="Loque D."/>
            <person name="Otillar R."/>
            <person name="Salamov A."/>
            <person name="Schmutz J."/>
            <person name="Shapiro H."/>
            <person name="Lindquist E."/>
            <person name="Lucas S."/>
            <person name="Rokhsar D."/>
            <person name="Grigoriev I.V."/>
        </authorList>
    </citation>
    <scope>NUCLEOTIDE SEQUENCE [LARGE SCALE GENOMIC DNA]</scope>
</reference>